<keyword evidence="2" id="KW-1185">Reference proteome</keyword>
<name>A0A7V9Z6N6_9BACL</name>
<proteinExistence type="predicted"/>
<protein>
    <submittedName>
        <fullName evidence="1">Uncharacterized protein</fullName>
    </submittedName>
</protein>
<dbReference type="AlphaFoldDB" id="A0A7V9Z6N6"/>
<comment type="caution">
    <text evidence="1">The sequence shown here is derived from an EMBL/GenBank/DDBJ whole genome shotgun (WGS) entry which is preliminary data.</text>
</comment>
<dbReference type="Proteomes" id="UP000523087">
    <property type="component" value="Unassembled WGS sequence"/>
</dbReference>
<organism evidence="1 2">
    <name type="scientific">Thermaerobacillus caldiproteolyticus</name>
    <dbReference type="NCBI Taxonomy" id="247480"/>
    <lineage>
        <taxon>Bacteria</taxon>
        <taxon>Bacillati</taxon>
        <taxon>Bacillota</taxon>
        <taxon>Bacilli</taxon>
        <taxon>Bacillales</taxon>
        <taxon>Anoxybacillaceae</taxon>
        <taxon>Thermaerobacillus</taxon>
    </lineage>
</organism>
<evidence type="ECO:0000313" key="2">
    <source>
        <dbReference type="Proteomes" id="UP000523087"/>
    </source>
</evidence>
<dbReference type="RefSeq" id="WP_181555832.1">
    <property type="nucleotide sequence ID" value="NZ_CP064060.1"/>
</dbReference>
<gene>
    <name evidence="1" type="ORF">HNR31_001752</name>
</gene>
<dbReference type="EMBL" id="JACDUT010000004">
    <property type="protein sequence ID" value="MBA2874981.1"/>
    <property type="molecule type" value="Genomic_DNA"/>
</dbReference>
<evidence type="ECO:0000313" key="1">
    <source>
        <dbReference type="EMBL" id="MBA2874981.1"/>
    </source>
</evidence>
<sequence length="73" mass="8041">MERVSTIKKGDKVVPSFLGDAMEDLSPYGAAVLGEKLFFMAGIHSNFNNMDNPILTSTSNLVDLVKENEAQFF</sequence>
<reference evidence="1 2" key="1">
    <citation type="submission" date="2020-07" db="EMBL/GenBank/DDBJ databases">
        <title>Genomic Encyclopedia of Type Strains, Phase IV (KMG-IV): sequencing the most valuable type-strain genomes for metagenomic binning, comparative biology and taxonomic classification.</title>
        <authorList>
            <person name="Goeker M."/>
        </authorList>
    </citation>
    <scope>NUCLEOTIDE SEQUENCE [LARGE SCALE GENOMIC DNA]</scope>
    <source>
        <strain evidence="1 2">DSM 15730</strain>
    </source>
</reference>
<accession>A0A7V9Z6N6</accession>